<proteinExistence type="predicted"/>
<evidence type="ECO:0000313" key="1">
    <source>
        <dbReference type="EMBL" id="MFB6489751.1"/>
    </source>
</evidence>
<evidence type="ECO:0000313" key="2">
    <source>
        <dbReference type="Proteomes" id="UP000033636"/>
    </source>
</evidence>
<organism evidence="1 2">
    <name type="scientific">Thermoproteus sp. AZ2</name>
    <dbReference type="NCBI Taxonomy" id="1609232"/>
    <lineage>
        <taxon>Archaea</taxon>
        <taxon>Thermoproteota</taxon>
        <taxon>Thermoprotei</taxon>
        <taxon>Thermoproteales</taxon>
        <taxon>Thermoproteaceae</taxon>
        <taxon>Thermoproteus</taxon>
    </lineage>
</organism>
<dbReference type="EMBL" id="JZWT02000002">
    <property type="protein sequence ID" value="MFB6489751.1"/>
    <property type="molecule type" value="Genomic_DNA"/>
</dbReference>
<accession>A0ACC6UYZ1</accession>
<comment type="caution">
    <text evidence="1">The sequence shown here is derived from an EMBL/GenBank/DDBJ whole genome shotgun (WGS) entry which is preliminary data.</text>
</comment>
<sequence>MSSPWRSPEFFEVRFKCIKCGICCIGTEMELLPEDIERITALGYRLGEFAVERGGVYRLKNVDGHCVFYDPATSSCKIYPHRPIGCRLYPLVFDGREVYVDRTCPTWRTVPRREIERLGPYVKRFVEDVRATPIVVRLRGLGRP</sequence>
<protein>
    <submittedName>
        <fullName evidence="1">YkgJ family cysteine cluster protein</fullName>
    </submittedName>
</protein>
<dbReference type="Proteomes" id="UP000033636">
    <property type="component" value="Unassembled WGS sequence"/>
</dbReference>
<gene>
    <name evidence="1" type="ORF">TU35_000650</name>
</gene>
<reference evidence="1" key="1">
    <citation type="submission" date="2024-07" db="EMBL/GenBank/DDBJ databases">
        <title>Metagenome and Metagenome-Assembled Genomes of Archaea from a hot spring from the geothermal field of Los Azufres, Mexico.</title>
        <authorList>
            <person name="Marin-Paredes R."/>
            <person name="Martinez-Romero E."/>
            <person name="Servin-Garciduenas L.E."/>
        </authorList>
    </citation>
    <scope>NUCLEOTIDE SEQUENCE</scope>
</reference>
<name>A0ACC6UYZ1_9CREN</name>